<dbReference type="PANTHER" id="PTHR19328">
    <property type="entry name" value="HEDGEHOG-INTERACTING PROTEIN"/>
    <property type="match status" value="1"/>
</dbReference>
<evidence type="ECO:0000259" key="7">
    <source>
        <dbReference type="Pfam" id="PF06439"/>
    </source>
</evidence>
<dbReference type="GO" id="GO:0004553">
    <property type="term" value="F:hydrolase activity, hydrolyzing O-glycosyl compounds"/>
    <property type="evidence" value="ECO:0007669"/>
    <property type="project" value="InterPro"/>
</dbReference>
<dbReference type="SUPFAM" id="SSF49899">
    <property type="entry name" value="Concanavalin A-like lectins/glucanases"/>
    <property type="match status" value="1"/>
</dbReference>
<gene>
    <name evidence="11" type="ORF">C471_09180</name>
</gene>
<dbReference type="Pfam" id="PF13385">
    <property type="entry name" value="Laminin_G_3"/>
    <property type="match status" value="1"/>
</dbReference>
<dbReference type="Gene3D" id="2.60.40.420">
    <property type="entry name" value="Cupredoxins - blue copper proteins"/>
    <property type="match status" value="2"/>
</dbReference>
<evidence type="ECO:0000256" key="4">
    <source>
        <dbReference type="ARBA" id="ARBA00023295"/>
    </source>
</evidence>
<dbReference type="SUPFAM" id="SSF49503">
    <property type="entry name" value="Cupredoxins"/>
    <property type="match status" value="2"/>
</dbReference>
<dbReference type="EMBL" id="AOJE01000045">
    <property type="protein sequence ID" value="ELZ38942.1"/>
    <property type="molecule type" value="Genomic_DNA"/>
</dbReference>
<evidence type="ECO:0000259" key="9">
    <source>
        <dbReference type="Pfam" id="PF10633"/>
    </source>
</evidence>
<feature type="compositionally biased region" description="Acidic residues" evidence="5">
    <location>
        <begin position="1346"/>
        <end position="1355"/>
    </location>
</feature>
<dbReference type="GO" id="GO:0009055">
    <property type="term" value="F:electron transfer activity"/>
    <property type="evidence" value="ECO:0007669"/>
    <property type="project" value="InterPro"/>
</dbReference>
<feature type="domain" description="Blue (type 1) copper" evidence="6">
    <location>
        <begin position="1564"/>
        <end position="1645"/>
    </location>
</feature>
<dbReference type="Gene3D" id="2.60.120.200">
    <property type="match status" value="1"/>
</dbReference>
<dbReference type="Gene3D" id="2.120.10.30">
    <property type="entry name" value="TolB, C-terminal domain"/>
    <property type="match status" value="1"/>
</dbReference>
<dbReference type="GO" id="GO:0005975">
    <property type="term" value="P:carbohydrate metabolic process"/>
    <property type="evidence" value="ECO:0007669"/>
    <property type="project" value="InterPro"/>
</dbReference>
<keyword evidence="1" id="KW-0479">Metal-binding</keyword>
<dbReference type="InterPro" id="IPR000923">
    <property type="entry name" value="BlueCu_1"/>
</dbReference>
<dbReference type="InterPro" id="IPR013320">
    <property type="entry name" value="ConA-like_dom_sf"/>
</dbReference>
<keyword evidence="2" id="KW-0378">Hydrolase</keyword>
<dbReference type="Pfam" id="PF13364">
    <property type="entry name" value="BetaGal_ABD2"/>
    <property type="match status" value="1"/>
</dbReference>
<dbReference type="GO" id="GO:0005507">
    <property type="term" value="F:copper ion binding"/>
    <property type="evidence" value="ECO:0007669"/>
    <property type="project" value="InterPro"/>
</dbReference>
<feature type="domain" description="Beta-galactosidase jelly roll" evidence="10">
    <location>
        <begin position="978"/>
        <end position="1091"/>
    </location>
</feature>
<evidence type="ECO:0000256" key="3">
    <source>
        <dbReference type="ARBA" id="ARBA00023008"/>
    </source>
</evidence>
<dbReference type="SUPFAM" id="SSF50952">
    <property type="entry name" value="Soluble quinoprotein glucose dehydrogenase"/>
    <property type="match status" value="1"/>
</dbReference>
<dbReference type="Gene3D" id="2.60.120.260">
    <property type="entry name" value="Galactose-binding domain-like"/>
    <property type="match status" value="2"/>
</dbReference>
<feature type="domain" description="3-keto-alpha-glucoside-1,2-lyase/3-keto-2-hydroxy-glucal hydratase" evidence="7">
    <location>
        <begin position="140"/>
        <end position="359"/>
    </location>
</feature>
<keyword evidence="4" id="KW-0326">Glycosidase</keyword>
<evidence type="ECO:0000259" key="8">
    <source>
        <dbReference type="Pfam" id="PF07995"/>
    </source>
</evidence>
<evidence type="ECO:0000259" key="10">
    <source>
        <dbReference type="Pfam" id="PF13364"/>
    </source>
</evidence>
<dbReference type="InterPro" id="IPR013783">
    <property type="entry name" value="Ig-like_fold"/>
</dbReference>
<evidence type="ECO:0000313" key="11">
    <source>
        <dbReference type="EMBL" id="ELZ38942.1"/>
    </source>
</evidence>
<name>M0DW59_9EURY</name>
<feature type="domain" description="Alpha-galactosidase NEW3" evidence="9">
    <location>
        <begin position="868"/>
        <end position="945"/>
    </location>
</feature>
<feature type="region of interest" description="Disordered" evidence="5">
    <location>
        <begin position="1342"/>
        <end position="1370"/>
    </location>
</feature>
<dbReference type="Gene3D" id="2.60.40.10">
    <property type="entry name" value="Immunoglobulins"/>
    <property type="match status" value="1"/>
</dbReference>
<reference evidence="11 12" key="1">
    <citation type="journal article" date="2014" name="PLoS Genet.">
        <title>Phylogenetically driven sequencing of extremely halophilic archaea reveals strategies for static and dynamic osmo-response.</title>
        <authorList>
            <person name="Becker E.A."/>
            <person name="Seitzer P.M."/>
            <person name="Tritt A."/>
            <person name="Larsen D."/>
            <person name="Krusor M."/>
            <person name="Yao A.I."/>
            <person name="Wu D."/>
            <person name="Madern D."/>
            <person name="Eisen J.A."/>
            <person name="Darling A.E."/>
            <person name="Facciotti M.T."/>
        </authorList>
    </citation>
    <scope>NUCLEOTIDE SEQUENCE [LARGE SCALE GENOMIC DNA]</scope>
    <source>
        <strain evidence="11 12">DSM 1137</strain>
    </source>
</reference>
<dbReference type="InterPro" id="IPR008979">
    <property type="entry name" value="Galactose-bd-like_sf"/>
</dbReference>
<accession>M0DW59</accession>
<keyword evidence="12" id="KW-1185">Reference proteome</keyword>
<dbReference type="InterPro" id="IPR025300">
    <property type="entry name" value="BetaGal_jelly_roll_dom"/>
</dbReference>
<dbReference type="Pfam" id="PF06439">
    <property type="entry name" value="3keto-disac_hyd"/>
    <property type="match status" value="1"/>
</dbReference>
<dbReference type="Gene3D" id="2.60.120.560">
    <property type="entry name" value="Exo-inulinase, domain 1"/>
    <property type="match status" value="1"/>
</dbReference>
<dbReference type="PANTHER" id="PTHR19328:SF75">
    <property type="entry name" value="ALDOSE SUGAR DEHYDROGENASE YLII"/>
    <property type="match status" value="1"/>
</dbReference>
<evidence type="ECO:0000256" key="5">
    <source>
        <dbReference type="SAM" id="MobiDB-lite"/>
    </source>
</evidence>
<dbReference type="eggNOG" id="arCOG02926">
    <property type="taxonomic scope" value="Archaea"/>
</dbReference>
<dbReference type="Proteomes" id="UP000011514">
    <property type="component" value="Unassembled WGS sequence"/>
</dbReference>
<organism evidence="11 12">
    <name type="scientific">Halorubrum saccharovorum DSM 1137</name>
    <dbReference type="NCBI Taxonomy" id="1227484"/>
    <lineage>
        <taxon>Archaea</taxon>
        <taxon>Methanobacteriati</taxon>
        <taxon>Methanobacteriota</taxon>
        <taxon>Stenosarchaea group</taxon>
        <taxon>Halobacteria</taxon>
        <taxon>Halobacteriales</taxon>
        <taxon>Haloferacaceae</taxon>
        <taxon>Halorubrum</taxon>
    </lineage>
</organism>
<dbReference type="Pfam" id="PF07995">
    <property type="entry name" value="GSDH"/>
    <property type="match status" value="1"/>
</dbReference>
<proteinExistence type="predicted"/>
<dbReference type="PATRIC" id="fig|1227484.4.peg.1833"/>
<evidence type="ECO:0000313" key="12">
    <source>
        <dbReference type="Proteomes" id="UP000011514"/>
    </source>
</evidence>
<evidence type="ECO:0000259" key="6">
    <source>
        <dbReference type="Pfam" id="PF00127"/>
    </source>
</evidence>
<dbReference type="SUPFAM" id="SSF49785">
    <property type="entry name" value="Galactose-binding domain-like"/>
    <property type="match status" value="1"/>
</dbReference>
<dbReference type="STRING" id="1227484.C471_09180"/>
<sequence length="1649" mass="178438">MTISTGRNARGRSEYVWEDGEEGVVKGPPEAVCDFVGGNHVWMGVAPDSIADITNPTLSLTAGETYTVEWTNTDGEEHNFAIADAEGNELLVSDTLAEQGATQVVEFEATAEMATYYCGPHSGSQRGPISVEGSGGGEDEWIQLFDGESLDGWTPKFMGESPGENYNDTFTVEDGALKASYDSYDGWDGTFGHLFYEDEFSHYVLRAEYRFVGEQPSGAPGWAFMNNGLMIHGQQPGEMETDQDFPDSIEVQLLGQSEDSDEARATANVCTPGTHIVMDGELHEQHCTRSDSDTYRGDQWVTVTIVVRGNEAIRHIVEDDGVVMSYSEPQLEDGTPLEGGTISIQSESHPTEFRTIELKEVDPDTPIGEELSDSAEEPMWSNYTKTQLADSLEEPMAIEVTPDHRVLFTTRGQPNGSNATARVGVVDPETTDITTALELDVYRSGEDGLQGLTLDPGFEENGWVYLYYSAPHEIIDEEPHKRLSRFTLDGDTIDPGSEVEILRVPAADNPDFHVGGDLEFGPDNNLFLSTGDDTSPFESSGYTPIDERDGRELFDAQRSASNTNDLRGSILRISPNDEGGYEIPDGNMFTGPEYADARNQGLVREEIYAMGCRNPFRMGVDEDGVVYWGDYGPDARSWDTERGPPGIVEFNRAEEPGFYGWPYVIGPNLPYIDGEFATEGGNRVFNSSGEPFDPENLVNESPNNTGLTELPEPKKSDIWYTYSWDALLTSPPDYATEYLPEEAPFPNFEGGAPMAGPIYQHQDSYGQGALPEQFFDGKQLIGEWGAQWLKYVSYEDDGTVKEIKPFMPGESFLSPMDMTIGPDGTLYLLEWGDGYASPISGQSGIYRIERAVGIDFEGIENDELTSGPGTTTTVNATVTNPFESTIESGEVTLSAPDDSSIEVTPVGGQTFDSLAQGQTQSVSWEVSVPEGTNGRHQLMATITYTGPGGEQSRTMPAFTVRVMVGQSLAGEWQFQTGDDSGWSDPSFDDSGWETVQLPNNWEDHSNYTDAQAFGWYRKTVTVPESWEGQNIRLQVGKIDDVDETFFNGTKVGQTGTFPENGYSTAWEATREYTVSAEDVNYGGENVIAIRVYDGDGLGGLYEGPLLLSPTSDGGGNTLQDGLEAHLPLDSDTPTNTVTDTDATIQGDVVTGEPGMVGNAYEVHTNQETGVEIPPSEATAGDGVITESLPLNGEGATAAAWINYTDHEQWGRAPFQIGGSLEDGPADGWNIQFESNTDTIRSELWDNGSPSNGSGGTPVPVDPDTWYFVVLVVNGVDTRLHVFDQDGELDASPQAWTGGSRSQTDAEPLVLGAGQGYDMAGRIDDVWAYSRALSEDEVGQLHSLSLEGDDGGDGEIDGTPAEWSSTTYGDGSAEHTYVSDVAADGDRSVSISSSDGADASWVQTVSLERNTEYTIRAQVKTETVQPVDGSGQADISGSPFGATISVGTIANATYPDVSGPIPDPLTGTNDWTTLETTFNSGDYDVNYDQVEVLALFGGYGQATGTAWYDDFALIDPDGTNLLSNASFETGSSASSDPTTIQLGGEISGWVGQAPSSIDGTTNPTLTLQAGETYRIEWENLDGSPHNLQILDHDDTQYEGHIVGGVDTSLLSTQGETQSVEFTATEEMVRYQCRPHRSSMHGDIEVNGSGQ</sequence>
<keyword evidence="3" id="KW-0186">Copper</keyword>
<dbReference type="InterPro" id="IPR011041">
    <property type="entry name" value="Quinoprot_gluc/sorb_DH_b-prop"/>
</dbReference>
<dbReference type="Pfam" id="PF00127">
    <property type="entry name" value="Copper-bind"/>
    <property type="match status" value="1"/>
</dbReference>
<dbReference type="InterPro" id="IPR018905">
    <property type="entry name" value="A-galactase_NEW3"/>
</dbReference>
<dbReference type="InterPro" id="IPR011042">
    <property type="entry name" value="6-blade_b-propeller_TolB-like"/>
</dbReference>
<feature type="domain" description="Glucose/Sorbosone dehydrogenase" evidence="8">
    <location>
        <begin position="392"/>
        <end position="665"/>
    </location>
</feature>
<evidence type="ECO:0000256" key="2">
    <source>
        <dbReference type="ARBA" id="ARBA00022801"/>
    </source>
</evidence>
<dbReference type="eggNOG" id="arCOG02921">
    <property type="taxonomic scope" value="Archaea"/>
</dbReference>
<dbReference type="eggNOG" id="arCOG02796">
    <property type="taxonomic scope" value="Archaea"/>
</dbReference>
<dbReference type="Pfam" id="PF10633">
    <property type="entry name" value="NPCBM_assoc"/>
    <property type="match status" value="1"/>
</dbReference>
<protein>
    <submittedName>
        <fullName evidence="11">Glucose/sorbosone dehydrogenase</fullName>
    </submittedName>
</protein>
<dbReference type="InterPro" id="IPR012938">
    <property type="entry name" value="Glc/Sorbosone_DH"/>
</dbReference>
<dbReference type="InterPro" id="IPR010496">
    <property type="entry name" value="AL/BT2_dom"/>
</dbReference>
<evidence type="ECO:0000256" key="1">
    <source>
        <dbReference type="ARBA" id="ARBA00022723"/>
    </source>
</evidence>
<comment type="caution">
    <text evidence="11">The sequence shown here is derived from an EMBL/GenBank/DDBJ whole genome shotgun (WGS) entry which is preliminary data.</text>
</comment>
<dbReference type="InterPro" id="IPR008972">
    <property type="entry name" value="Cupredoxin"/>
</dbReference>